<name>A0A3E2VYZ0_CLOIN</name>
<dbReference type="FunFam" id="3.30.540.10:FF:000003">
    <property type="entry name" value="Inositol-1-monophosphatase"/>
    <property type="match status" value="1"/>
</dbReference>
<dbReference type="PANTHER" id="PTHR20854">
    <property type="entry name" value="INOSITOL MONOPHOSPHATASE"/>
    <property type="match status" value="1"/>
</dbReference>
<dbReference type="InterPro" id="IPR000760">
    <property type="entry name" value="Inositol_monophosphatase-like"/>
</dbReference>
<evidence type="ECO:0000256" key="4">
    <source>
        <dbReference type="ARBA" id="ARBA00022842"/>
    </source>
</evidence>
<feature type="binding site" evidence="5">
    <location>
        <position position="81"/>
    </location>
    <ligand>
        <name>Mg(2+)</name>
        <dbReference type="ChEBI" id="CHEBI:18420"/>
        <label>1</label>
        <note>catalytic</note>
    </ligand>
</feature>
<dbReference type="EMBL" id="QVEV01000009">
    <property type="protein sequence ID" value="RGC16302.1"/>
    <property type="molecule type" value="Genomic_DNA"/>
</dbReference>
<dbReference type="CDD" id="cd01637">
    <property type="entry name" value="IMPase_like"/>
    <property type="match status" value="1"/>
</dbReference>
<dbReference type="Proteomes" id="UP000260025">
    <property type="component" value="Unassembled WGS sequence"/>
</dbReference>
<dbReference type="Gene3D" id="3.40.190.80">
    <property type="match status" value="1"/>
</dbReference>
<gene>
    <name evidence="6" type="ORF">DXA38_08235</name>
</gene>
<evidence type="ECO:0000256" key="2">
    <source>
        <dbReference type="ARBA" id="ARBA00022723"/>
    </source>
</evidence>
<keyword evidence="4 5" id="KW-0460">Magnesium</keyword>
<dbReference type="PRINTS" id="PR00377">
    <property type="entry name" value="IMPHPHTASES"/>
</dbReference>
<dbReference type="AlphaFoldDB" id="A0A3E2VYZ0"/>
<evidence type="ECO:0000313" key="7">
    <source>
        <dbReference type="Proteomes" id="UP000260025"/>
    </source>
</evidence>
<accession>A0A3E2VYZ0</accession>
<comment type="cofactor">
    <cofactor evidence="1 5">
        <name>Mg(2+)</name>
        <dbReference type="ChEBI" id="CHEBI:18420"/>
    </cofactor>
</comment>
<feature type="binding site" evidence="5">
    <location>
        <position position="79"/>
    </location>
    <ligand>
        <name>Mg(2+)</name>
        <dbReference type="ChEBI" id="CHEBI:18420"/>
        <label>1</label>
        <note>catalytic</note>
    </ligand>
</feature>
<dbReference type="RefSeq" id="WP_117442764.1">
    <property type="nucleotide sequence ID" value="NZ_JAJFEN010000026.1"/>
</dbReference>
<evidence type="ECO:0000313" key="6">
    <source>
        <dbReference type="EMBL" id="RGC16302.1"/>
    </source>
</evidence>
<keyword evidence="3" id="KW-0378">Hydrolase</keyword>
<protein>
    <submittedName>
        <fullName evidence="6">Inositol monophosphatase family protein</fullName>
    </submittedName>
</protein>
<sequence length="264" mass="30310">MQQDVIEFAIELVRACGEQLRRVSTVTPEYKTDFQDLVTEYDRSMEEQIHHALKERFPTHSVLGEERVRESGDHLWILDPIDGTTNFVSQHRDFAISLAYYHKKQPVFGIVYDVMRDELFLGVHGKGAWKNKEQMAPLRKKETKECILDAGMHVLGYIKRTYGCDPLTMQDEFRAHRYLGCASLSIVHIAQGLSDLYLSAHVKCWDYAAAAIILEEVQGAYSIQNSFFTTTGAFAIFANRRSLITMVETKYLQKKEPTLHKNGK</sequence>
<dbReference type="OrthoDB" id="9772456at2"/>
<feature type="binding site" evidence="5">
    <location>
        <position position="82"/>
    </location>
    <ligand>
        <name>Mg(2+)</name>
        <dbReference type="ChEBI" id="CHEBI:18420"/>
        <label>1</label>
        <note>catalytic</note>
    </ligand>
</feature>
<dbReference type="Gene3D" id="3.30.540.10">
    <property type="entry name" value="Fructose-1,6-Bisphosphatase, subunit A, domain 1"/>
    <property type="match status" value="1"/>
</dbReference>
<reference evidence="6 7" key="1">
    <citation type="submission" date="2018-08" db="EMBL/GenBank/DDBJ databases">
        <title>A genome reference for cultivated species of the human gut microbiota.</title>
        <authorList>
            <person name="Zou Y."/>
            <person name="Xue W."/>
            <person name="Luo G."/>
        </authorList>
    </citation>
    <scope>NUCLEOTIDE SEQUENCE [LARGE SCALE GENOMIC DNA]</scope>
    <source>
        <strain evidence="6 7">OF01-2LB</strain>
    </source>
</reference>
<feature type="binding site" evidence="5">
    <location>
        <position position="206"/>
    </location>
    <ligand>
        <name>Mg(2+)</name>
        <dbReference type="ChEBI" id="CHEBI:18420"/>
        <label>1</label>
        <note>catalytic</note>
    </ligand>
</feature>
<evidence type="ECO:0000256" key="3">
    <source>
        <dbReference type="ARBA" id="ARBA00022801"/>
    </source>
</evidence>
<dbReference type="PROSITE" id="PS00629">
    <property type="entry name" value="IMP_1"/>
    <property type="match status" value="1"/>
</dbReference>
<dbReference type="GO" id="GO:0007165">
    <property type="term" value="P:signal transduction"/>
    <property type="evidence" value="ECO:0007669"/>
    <property type="project" value="TreeGrafter"/>
</dbReference>
<dbReference type="InterPro" id="IPR020583">
    <property type="entry name" value="Inositol_monoP_metal-BS"/>
</dbReference>
<keyword evidence="2 5" id="KW-0479">Metal-binding</keyword>
<dbReference type="GO" id="GO:0046872">
    <property type="term" value="F:metal ion binding"/>
    <property type="evidence" value="ECO:0007669"/>
    <property type="project" value="UniProtKB-KW"/>
</dbReference>
<dbReference type="PANTHER" id="PTHR20854:SF4">
    <property type="entry name" value="INOSITOL-1-MONOPHOSPHATASE-RELATED"/>
    <property type="match status" value="1"/>
</dbReference>
<evidence type="ECO:0000256" key="5">
    <source>
        <dbReference type="PIRSR" id="PIRSR600760-2"/>
    </source>
</evidence>
<dbReference type="GO" id="GO:0008934">
    <property type="term" value="F:inositol monophosphate 1-phosphatase activity"/>
    <property type="evidence" value="ECO:0007669"/>
    <property type="project" value="TreeGrafter"/>
</dbReference>
<evidence type="ECO:0000256" key="1">
    <source>
        <dbReference type="ARBA" id="ARBA00001946"/>
    </source>
</evidence>
<feature type="binding site" evidence="5">
    <location>
        <position position="65"/>
    </location>
    <ligand>
        <name>Mg(2+)</name>
        <dbReference type="ChEBI" id="CHEBI:18420"/>
        <label>1</label>
        <note>catalytic</note>
    </ligand>
</feature>
<dbReference type="Pfam" id="PF00459">
    <property type="entry name" value="Inositol_P"/>
    <property type="match status" value="1"/>
</dbReference>
<proteinExistence type="predicted"/>
<dbReference type="GO" id="GO:0006020">
    <property type="term" value="P:inositol metabolic process"/>
    <property type="evidence" value="ECO:0007669"/>
    <property type="project" value="TreeGrafter"/>
</dbReference>
<comment type="caution">
    <text evidence="6">The sequence shown here is derived from an EMBL/GenBank/DDBJ whole genome shotgun (WGS) entry which is preliminary data.</text>
</comment>
<dbReference type="SUPFAM" id="SSF56655">
    <property type="entry name" value="Carbohydrate phosphatase"/>
    <property type="match status" value="1"/>
</dbReference>
<organism evidence="6 7">
    <name type="scientific">Clostridium innocuum</name>
    <dbReference type="NCBI Taxonomy" id="1522"/>
    <lineage>
        <taxon>Bacteria</taxon>
        <taxon>Bacillati</taxon>
        <taxon>Bacillota</taxon>
        <taxon>Clostridia</taxon>
        <taxon>Eubacteriales</taxon>
        <taxon>Clostridiaceae</taxon>
        <taxon>Clostridium</taxon>
    </lineage>
</organism>